<organism evidence="11 12">
    <name type="scientific">Candidatus Alectryocaccomicrobium excrementavium</name>
    <dbReference type="NCBI Taxonomy" id="2840668"/>
    <lineage>
        <taxon>Bacteria</taxon>
        <taxon>Bacillati</taxon>
        <taxon>Bacillota</taxon>
        <taxon>Clostridia</taxon>
        <taxon>Candidatus Alectryocaccomicrobium</taxon>
    </lineage>
</organism>
<keyword evidence="1 9" id="KW-0540">Nuclease</keyword>
<dbReference type="InterPro" id="IPR011604">
    <property type="entry name" value="PDDEXK-like_dom_sf"/>
</dbReference>
<sequence length="220" mass="25517">MDEEEYLPLSWLSQATYCLRRAALLLNERLWMENADTAKGRDEHRRAHERRIERRGDQLKLFEYDVYSEQLRIWGKCDCVEAQRCEPGCRIPAADFPVCLYPVEYKHGSVREEPEYNIQLCAQAICLEEMYHTHIPSGAIFFITAHRRLEVAFTPELRAKTKAAANALWEIRRTLKVPAAEYGRKCQRCSLKDLCMPKTASSAKAYCQTLAREAQEVEAL</sequence>
<keyword evidence="7 9" id="KW-0051">Antiviral defense</keyword>
<evidence type="ECO:0000256" key="4">
    <source>
        <dbReference type="ARBA" id="ARBA00022839"/>
    </source>
</evidence>
<comment type="cofactor">
    <cofactor evidence="9">
        <name>Mg(2+)</name>
        <dbReference type="ChEBI" id="CHEBI:18420"/>
    </cofactor>
    <cofactor evidence="9">
        <name>Mn(2+)</name>
        <dbReference type="ChEBI" id="CHEBI:29035"/>
    </cofactor>
    <text evidence="9">Mg(2+) or Mn(2+) required for ssDNA cleavage activity.</text>
</comment>
<feature type="domain" description="DUF83" evidence="10">
    <location>
        <begin position="101"/>
        <end position="196"/>
    </location>
</feature>
<reference evidence="11" key="1">
    <citation type="submission" date="2020-10" db="EMBL/GenBank/DDBJ databases">
        <authorList>
            <person name="Gilroy R."/>
        </authorList>
    </citation>
    <scope>NUCLEOTIDE SEQUENCE</scope>
    <source>
        <strain evidence="11">13766</strain>
    </source>
</reference>
<dbReference type="Gene3D" id="3.90.320.10">
    <property type="match status" value="1"/>
</dbReference>
<dbReference type="EC" id="3.1.12.1" evidence="9"/>
<dbReference type="AlphaFoldDB" id="A0A9D1G2Q2"/>
<keyword evidence="5 9" id="KW-0408">Iron</keyword>
<comment type="similarity">
    <text evidence="9">Belongs to the CRISPR-associated exonuclease Cas4 family.</text>
</comment>
<name>A0A9D1G2Q2_9FIRM</name>
<evidence type="ECO:0000256" key="7">
    <source>
        <dbReference type="ARBA" id="ARBA00023118"/>
    </source>
</evidence>
<accession>A0A9D1G2Q2</accession>
<protein>
    <recommendedName>
        <fullName evidence="9">CRISPR-associated exonuclease Cas4</fullName>
        <ecNumber evidence="9">3.1.12.1</ecNumber>
    </recommendedName>
</protein>
<dbReference type="Proteomes" id="UP000824140">
    <property type="component" value="Unassembled WGS sequence"/>
</dbReference>
<dbReference type="NCBIfam" id="TIGR00372">
    <property type="entry name" value="cas4"/>
    <property type="match status" value="1"/>
</dbReference>
<evidence type="ECO:0000256" key="8">
    <source>
        <dbReference type="ARBA" id="ARBA00023211"/>
    </source>
</evidence>
<dbReference type="InterPro" id="IPR022765">
    <property type="entry name" value="Dna2/Cas4_DUF83"/>
</dbReference>
<dbReference type="GO" id="GO:0051607">
    <property type="term" value="P:defense response to virus"/>
    <property type="evidence" value="ECO:0007669"/>
    <property type="project" value="UniProtKB-KW"/>
</dbReference>
<keyword evidence="3 9" id="KW-0378">Hydrolase</keyword>
<proteinExistence type="inferred from homology"/>
<evidence type="ECO:0000256" key="6">
    <source>
        <dbReference type="ARBA" id="ARBA00023014"/>
    </source>
</evidence>
<evidence type="ECO:0000256" key="5">
    <source>
        <dbReference type="ARBA" id="ARBA00023004"/>
    </source>
</evidence>
<evidence type="ECO:0000256" key="2">
    <source>
        <dbReference type="ARBA" id="ARBA00022723"/>
    </source>
</evidence>
<keyword evidence="2 9" id="KW-0479">Metal-binding</keyword>
<evidence type="ECO:0000313" key="11">
    <source>
        <dbReference type="EMBL" id="HIS93395.1"/>
    </source>
</evidence>
<evidence type="ECO:0000256" key="1">
    <source>
        <dbReference type="ARBA" id="ARBA00022722"/>
    </source>
</evidence>
<gene>
    <name evidence="11" type="primary">cas4</name>
    <name evidence="11" type="ORF">IAA84_10300</name>
</gene>
<dbReference type="InterPro" id="IPR013343">
    <property type="entry name" value="CRISPR-assoc_prot_Cas4"/>
</dbReference>
<keyword evidence="6 9" id="KW-0411">Iron-sulfur</keyword>
<keyword evidence="8 9" id="KW-0464">Manganese</keyword>
<dbReference type="GO" id="GO:0004527">
    <property type="term" value="F:exonuclease activity"/>
    <property type="evidence" value="ECO:0007669"/>
    <property type="project" value="UniProtKB-KW"/>
</dbReference>
<evidence type="ECO:0000256" key="3">
    <source>
        <dbReference type="ARBA" id="ARBA00022801"/>
    </source>
</evidence>
<keyword evidence="4 9" id="KW-0269">Exonuclease</keyword>
<dbReference type="EMBL" id="DVJN01000196">
    <property type="protein sequence ID" value="HIS93395.1"/>
    <property type="molecule type" value="Genomic_DNA"/>
</dbReference>
<dbReference type="GO" id="GO:0046872">
    <property type="term" value="F:metal ion binding"/>
    <property type="evidence" value="ECO:0007669"/>
    <property type="project" value="UniProtKB-KW"/>
</dbReference>
<evidence type="ECO:0000313" key="12">
    <source>
        <dbReference type="Proteomes" id="UP000824140"/>
    </source>
</evidence>
<dbReference type="Pfam" id="PF01930">
    <property type="entry name" value="Cas_Cas4"/>
    <property type="match status" value="1"/>
</dbReference>
<reference evidence="11" key="2">
    <citation type="journal article" date="2021" name="PeerJ">
        <title>Extensive microbial diversity within the chicken gut microbiome revealed by metagenomics and culture.</title>
        <authorList>
            <person name="Gilroy R."/>
            <person name="Ravi A."/>
            <person name="Getino M."/>
            <person name="Pursley I."/>
            <person name="Horton D.L."/>
            <person name="Alikhan N.F."/>
            <person name="Baker D."/>
            <person name="Gharbi K."/>
            <person name="Hall N."/>
            <person name="Watson M."/>
            <person name="Adriaenssens E.M."/>
            <person name="Foster-Nyarko E."/>
            <person name="Jarju S."/>
            <person name="Secka A."/>
            <person name="Antonio M."/>
            <person name="Oren A."/>
            <person name="Chaudhuri R.R."/>
            <person name="La Ragione R."/>
            <person name="Hildebrand F."/>
            <person name="Pallen M.J."/>
        </authorList>
    </citation>
    <scope>NUCLEOTIDE SEQUENCE</scope>
    <source>
        <strain evidence="11">13766</strain>
    </source>
</reference>
<comment type="caution">
    <text evidence="11">The sequence shown here is derived from an EMBL/GenBank/DDBJ whole genome shotgun (WGS) entry which is preliminary data.</text>
</comment>
<evidence type="ECO:0000256" key="9">
    <source>
        <dbReference type="RuleBase" id="RU365022"/>
    </source>
</evidence>
<comment type="function">
    <text evidence="9">CRISPR (clustered regularly interspaced short palindromic repeat) is an adaptive immune system that provides protection against mobile genetic elements (viruses, transposable elements and conjugative plasmids). CRISPR clusters contain sequences complementary to antecedent mobile elements and target invading nucleic acids. CRISPR clusters are transcribed and processed into CRISPR RNA (crRNA).</text>
</comment>
<dbReference type="GO" id="GO:0051536">
    <property type="term" value="F:iron-sulfur cluster binding"/>
    <property type="evidence" value="ECO:0007669"/>
    <property type="project" value="UniProtKB-KW"/>
</dbReference>
<evidence type="ECO:0000259" key="10">
    <source>
        <dbReference type="Pfam" id="PF01930"/>
    </source>
</evidence>
<comment type="cofactor">
    <cofactor evidence="9">
        <name>iron-sulfur cluster</name>
        <dbReference type="ChEBI" id="CHEBI:30408"/>
    </cofactor>
</comment>